<gene>
    <name evidence="2" type="ORF">B0I28_10317</name>
</gene>
<keyword evidence="3" id="KW-1185">Reference proteome</keyword>
<dbReference type="Proteomes" id="UP000238176">
    <property type="component" value="Unassembled WGS sequence"/>
</dbReference>
<proteinExistence type="predicted"/>
<dbReference type="AlphaFoldDB" id="A0A2T0UNP4"/>
<comment type="caution">
    <text evidence="2">The sequence shown here is derived from an EMBL/GenBank/DDBJ whole genome shotgun (WGS) entry which is preliminary data.</text>
</comment>
<keyword evidence="1" id="KW-1133">Transmembrane helix</keyword>
<protein>
    <submittedName>
        <fullName evidence="2">Putative membrane protein</fullName>
    </submittedName>
</protein>
<sequence>MAPLHLIALIAALLSAGLMAGLFTGYSYSVMPGLKILDDRAWIAALQHINRVIINGRFMTAFLGSVVFALAAVILGCFLDDKSALPWTIAGLVCNLVMFIGTMAKNVPLNDRLEAAGDPAAIEDPAALRGDVEEPWIKWNHVRGIASLLGLAALAWALYTTGLNA</sequence>
<evidence type="ECO:0000313" key="3">
    <source>
        <dbReference type="Proteomes" id="UP000238176"/>
    </source>
</evidence>
<dbReference type="Pfam" id="PF08592">
    <property type="entry name" value="Anthrone_oxy"/>
    <property type="match status" value="1"/>
</dbReference>
<name>A0A2T0UNP4_9ACTN</name>
<feature type="transmembrane region" description="Helical" evidence="1">
    <location>
        <begin position="58"/>
        <end position="78"/>
    </location>
</feature>
<keyword evidence="1" id="KW-0812">Transmembrane</keyword>
<dbReference type="InterPro" id="IPR013901">
    <property type="entry name" value="Anthrone_oxy"/>
</dbReference>
<accession>A0A2T0UNP4</accession>
<reference evidence="2 3" key="1">
    <citation type="submission" date="2018-03" db="EMBL/GenBank/DDBJ databases">
        <title>Genomic Encyclopedia of Type Strains, Phase III (KMG-III): the genomes of soil and plant-associated and newly described type strains.</title>
        <authorList>
            <person name="Whitman W."/>
        </authorList>
    </citation>
    <scope>NUCLEOTIDE SEQUENCE [LARGE SCALE GENOMIC DNA]</scope>
    <source>
        <strain evidence="2 3">CGMCC 4.7067</strain>
    </source>
</reference>
<dbReference type="OrthoDB" id="428263at2"/>
<organism evidence="2 3">
    <name type="scientific">Glycomyces artemisiae</name>
    <dbReference type="NCBI Taxonomy" id="1076443"/>
    <lineage>
        <taxon>Bacteria</taxon>
        <taxon>Bacillati</taxon>
        <taxon>Actinomycetota</taxon>
        <taxon>Actinomycetes</taxon>
        <taxon>Glycomycetales</taxon>
        <taxon>Glycomycetaceae</taxon>
        <taxon>Glycomyces</taxon>
    </lineage>
</organism>
<dbReference type="EMBL" id="PVTJ01000003">
    <property type="protein sequence ID" value="PRY59543.1"/>
    <property type="molecule type" value="Genomic_DNA"/>
</dbReference>
<feature type="transmembrane region" description="Helical" evidence="1">
    <location>
        <begin position="141"/>
        <end position="159"/>
    </location>
</feature>
<dbReference type="RefSeq" id="WP_106363471.1">
    <property type="nucleotide sequence ID" value="NZ_PVTJ01000003.1"/>
</dbReference>
<feature type="transmembrane region" description="Helical" evidence="1">
    <location>
        <begin position="85"/>
        <end position="104"/>
    </location>
</feature>
<evidence type="ECO:0000256" key="1">
    <source>
        <dbReference type="SAM" id="Phobius"/>
    </source>
</evidence>
<evidence type="ECO:0000313" key="2">
    <source>
        <dbReference type="EMBL" id="PRY59543.1"/>
    </source>
</evidence>
<keyword evidence="1" id="KW-0472">Membrane</keyword>